<reference evidence="3 4" key="1">
    <citation type="submission" date="2015-03" db="EMBL/GenBank/DDBJ databases">
        <authorList>
            <person name="Murphy D."/>
        </authorList>
    </citation>
    <scope>NUCLEOTIDE SEQUENCE [LARGE SCALE GENOMIC DNA]</scope>
    <source>
        <strain evidence="3 4">PAP088</strain>
    </source>
</reference>
<feature type="region of interest" description="Disordered" evidence="2">
    <location>
        <begin position="1"/>
        <end position="20"/>
    </location>
</feature>
<name>A0A0U1C4Q5_9MYCO</name>
<feature type="coiled-coil region" evidence="1">
    <location>
        <begin position="102"/>
        <end position="129"/>
    </location>
</feature>
<protein>
    <submittedName>
        <fullName evidence="3">Putative transposase/integrase</fullName>
    </submittedName>
</protein>
<dbReference type="Proteomes" id="UP000045782">
    <property type="component" value="Unassembled WGS sequence"/>
</dbReference>
<dbReference type="AlphaFoldDB" id="A0A0U1C4Q5"/>
<sequence>MSTPRSTEGLRRHTTQLRASTARKIKQAIREMKKKGLPINPNSVSRYSGVSRKTIYNHTDLLTQIRAAANKPVIRPADQGEGPPTTESGIIAALRNQITALKTGHRADIAELKATIKGLNEDLAAAHGEIYTLAEQLRHRGKSSIDKGSGTASPG</sequence>
<organism evidence="3 4">
    <name type="scientific">Mycobacteroides abscessus</name>
    <dbReference type="NCBI Taxonomy" id="36809"/>
    <lineage>
        <taxon>Bacteria</taxon>
        <taxon>Bacillati</taxon>
        <taxon>Actinomycetota</taxon>
        <taxon>Actinomycetes</taxon>
        <taxon>Mycobacteriales</taxon>
        <taxon>Mycobacteriaceae</taxon>
        <taxon>Mycobacteroides</taxon>
    </lineage>
</organism>
<evidence type="ECO:0000313" key="4">
    <source>
        <dbReference type="Proteomes" id="UP000045782"/>
    </source>
</evidence>
<dbReference type="EMBL" id="CSWP01000009">
    <property type="protein sequence ID" value="CPV65769.1"/>
    <property type="molecule type" value="Genomic_DNA"/>
</dbReference>
<evidence type="ECO:0000256" key="2">
    <source>
        <dbReference type="SAM" id="MobiDB-lite"/>
    </source>
</evidence>
<dbReference type="OMA" id="RKSIYHR"/>
<dbReference type="RefSeq" id="WP_005113040.1">
    <property type="nucleotide sequence ID" value="NZ_CP014951.1"/>
</dbReference>
<evidence type="ECO:0000256" key="1">
    <source>
        <dbReference type="SAM" id="Coils"/>
    </source>
</evidence>
<accession>A0A0U1C4Q5</accession>
<proteinExistence type="predicted"/>
<gene>
    <name evidence="3" type="ORF">ERS075579_03874</name>
</gene>
<evidence type="ECO:0000313" key="3">
    <source>
        <dbReference type="EMBL" id="CPV65769.1"/>
    </source>
</evidence>
<dbReference type="PATRIC" id="fig|36809.44.peg.4171"/>
<keyword evidence="1" id="KW-0175">Coiled coil</keyword>
<dbReference type="Gene3D" id="1.20.58.130">
    <property type="match status" value="1"/>
</dbReference>
<dbReference type="GeneID" id="93377389"/>